<proteinExistence type="predicted"/>
<evidence type="ECO:0000313" key="1">
    <source>
        <dbReference type="EMBL" id="BCA52282.1"/>
    </source>
</evidence>
<dbReference type="AlphaFoldDB" id="A0A679HTT9"/>
<organism evidence="1 2">
    <name type="scientific">Bacteroides thetaiotaomicron</name>
    <dbReference type="NCBI Taxonomy" id="818"/>
    <lineage>
        <taxon>Bacteria</taxon>
        <taxon>Pseudomonadati</taxon>
        <taxon>Bacteroidota</taxon>
        <taxon>Bacteroidia</taxon>
        <taxon>Bacteroidales</taxon>
        <taxon>Bacteroidaceae</taxon>
        <taxon>Bacteroides</taxon>
    </lineage>
</organism>
<protein>
    <submittedName>
        <fullName evidence="1">Uncharacterized protein</fullName>
    </submittedName>
</protein>
<dbReference type="EMBL" id="AP022660">
    <property type="protein sequence ID" value="BCA52282.1"/>
    <property type="molecule type" value="Genomic_DNA"/>
</dbReference>
<name>A0A679HTT9_BACT4</name>
<dbReference type="Proteomes" id="UP000500882">
    <property type="component" value="Chromosome"/>
</dbReference>
<gene>
    <name evidence="1" type="ORF">BatF92_42240</name>
</gene>
<reference evidence="1 2" key="1">
    <citation type="submission" date="2020-02" db="EMBL/GenBank/DDBJ databases">
        <title>Whole-genome sequencing and comparative analysis of the genomes of Bacteroides thetaiotaomicron and Escherichia coli isolated from a healthy resident in Vietnam.</title>
        <authorList>
            <person name="Mohsin M."/>
            <person name="Tanaka K."/>
            <person name="Kawahara R."/>
            <person name="Kondo S."/>
            <person name="Noguchi H."/>
            <person name="Motooka D."/>
            <person name="Nakamura S."/>
            <person name="Khong D.T."/>
            <person name="Nguyen T.N."/>
            <person name="Tran H.T."/>
            <person name="Yamamoto Y."/>
        </authorList>
    </citation>
    <scope>NUCLEOTIDE SEQUENCE [LARGE SCALE GENOMIC DNA]</scope>
    <source>
        <strain evidence="1 2">F9-2</strain>
    </source>
</reference>
<accession>A0A679HTT9</accession>
<evidence type="ECO:0000313" key="2">
    <source>
        <dbReference type="Proteomes" id="UP000500882"/>
    </source>
</evidence>
<sequence>MNILYPGTDSKYAVTKMIIIKLILKILFEIKVTTYPDKIPNHQIIKFGNEIIVEEKFRTRKTNSIIDTPRNMIIIIFLGFKSVLYL</sequence>